<sequence>MARWPVEILYEPYPQLLVIICPSSYFEMESSGLREEIRYRYRFRGKR</sequence>
<name>A0A0E9TWF7_ANGAN</name>
<proteinExistence type="predicted"/>
<evidence type="ECO:0000313" key="1">
    <source>
        <dbReference type="EMBL" id="JAH57787.1"/>
    </source>
</evidence>
<dbReference type="EMBL" id="GBXM01050790">
    <property type="protein sequence ID" value="JAH57787.1"/>
    <property type="molecule type" value="Transcribed_RNA"/>
</dbReference>
<reference evidence="1" key="1">
    <citation type="submission" date="2014-11" db="EMBL/GenBank/DDBJ databases">
        <authorList>
            <person name="Amaro Gonzalez C."/>
        </authorList>
    </citation>
    <scope>NUCLEOTIDE SEQUENCE</scope>
</reference>
<accession>A0A0E9TWF7</accession>
<organism evidence="1">
    <name type="scientific">Anguilla anguilla</name>
    <name type="common">European freshwater eel</name>
    <name type="synonym">Muraena anguilla</name>
    <dbReference type="NCBI Taxonomy" id="7936"/>
    <lineage>
        <taxon>Eukaryota</taxon>
        <taxon>Metazoa</taxon>
        <taxon>Chordata</taxon>
        <taxon>Craniata</taxon>
        <taxon>Vertebrata</taxon>
        <taxon>Euteleostomi</taxon>
        <taxon>Actinopterygii</taxon>
        <taxon>Neopterygii</taxon>
        <taxon>Teleostei</taxon>
        <taxon>Anguilliformes</taxon>
        <taxon>Anguillidae</taxon>
        <taxon>Anguilla</taxon>
    </lineage>
</organism>
<reference evidence="1" key="2">
    <citation type="journal article" date="2015" name="Fish Shellfish Immunol.">
        <title>Early steps in the European eel (Anguilla anguilla)-Vibrio vulnificus interaction in the gills: Role of the RtxA13 toxin.</title>
        <authorList>
            <person name="Callol A."/>
            <person name="Pajuelo D."/>
            <person name="Ebbesson L."/>
            <person name="Teles M."/>
            <person name="MacKenzie S."/>
            <person name="Amaro C."/>
        </authorList>
    </citation>
    <scope>NUCLEOTIDE SEQUENCE</scope>
</reference>
<dbReference type="AlphaFoldDB" id="A0A0E9TWF7"/>
<protein>
    <submittedName>
        <fullName evidence="1">Uncharacterized protein</fullName>
    </submittedName>
</protein>